<dbReference type="InterPro" id="IPR002363">
    <property type="entry name" value="Ribosomal_uL10_CS_bac"/>
</dbReference>
<dbReference type="Proteomes" id="UP000198510">
    <property type="component" value="Unassembled WGS sequence"/>
</dbReference>
<dbReference type="NCBIfam" id="NF000955">
    <property type="entry name" value="PRK00099.1-1"/>
    <property type="match status" value="1"/>
</dbReference>
<dbReference type="GO" id="GO:0070180">
    <property type="term" value="F:large ribosomal subunit rRNA binding"/>
    <property type="evidence" value="ECO:0007669"/>
    <property type="project" value="UniProtKB-UniRule"/>
</dbReference>
<evidence type="ECO:0000313" key="7">
    <source>
        <dbReference type="EMBL" id="SDM07380.1"/>
    </source>
</evidence>
<protein>
    <recommendedName>
        <fullName evidence="5 6">Large ribosomal subunit protein uL10</fullName>
    </recommendedName>
</protein>
<dbReference type="InterPro" id="IPR001790">
    <property type="entry name" value="Ribosomal_uL10"/>
</dbReference>
<organism evidence="7 8">
    <name type="scientific">Catalinimonas alkaloidigena</name>
    <dbReference type="NCBI Taxonomy" id="1075417"/>
    <lineage>
        <taxon>Bacteria</taxon>
        <taxon>Pseudomonadati</taxon>
        <taxon>Bacteroidota</taxon>
        <taxon>Cytophagia</taxon>
        <taxon>Cytophagales</taxon>
        <taxon>Catalimonadaceae</taxon>
        <taxon>Catalinimonas</taxon>
    </lineage>
</organism>
<keyword evidence="8" id="KW-1185">Reference proteome</keyword>
<dbReference type="PANTHER" id="PTHR11560">
    <property type="entry name" value="39S RIBOSOMAL PROTEIN L10, MITOCHONDRIAL"/>
    <property type="match status" value="1"/>
</dbReference>
<keyword evidence="3 6" id="KW-0689">Ribosomal protein</keyword>
<dbReference type="PROSITE" id="PS01109">
    <property type="entry name" value="RIBOSOMAL_L10"/>
    <property type="match status" value="1"/>
</dbReference>
<accession>A0A1G9Q8U6</accession>
<keyword evidence="4 6" id="KW-0687">Ribonucleoprotein</keyword>
<dbReference type="Gene3D" id="3.30.70.1730">
    <property type="match status" value="1"/>
</dbReference>
<dbReference type="HAMAP" id="MF_00362">
    <property type="entry name" value="Ribosomal_uL10"/>
    <property type="match status" value="1"/>
</dbReference>
<comment type="similarity">
    <text evidence="2 6">Belongs to the universal ribosomal protein uL10 family.</text>
</comment>
<gene>
    <name evidence="6" type="primary">rplJ</name>
    <name evidence="7" type="ORF">SAMN05421823_11077</name>
</gene>
<reference evidence="7 8" key="1">
    <citation type="submission" date="2016-10" db="EMBL/GenBank/DDBJ databases">
        <authorList>
            <person name="de Groot N.N."/>
        </authorList>
    </citation>
    <scope>NUCLEOTIDE SEQUENCE [LARGE SCALE GENOMIC DNA]</scope>
    <source>
        <strain evidence="7 8">DSM 25186</strain>
    </source>
</reference>
<dbReference type="GO" id="GO:0003735">
    <property type="term" value="F:structural constituent of ribosome"/>
    <property type="evidence" value="ECO:0007669"/>
    <property type="project" value="InterPro"/>
</dbReference>
<dbReference type="InterPro" id="IPR022973">
    <property type="entry name" value="Ribosomal_uL10_bac"/>
</dbReference>
<dbReference type="STRING" id="1075417.SAMN05421823_11077"/>
<sequence length="177" mass="19697">MTREEKASIIEELREKFSNFNYFYVTDASGMSVAQINDFRRACFEKGIEYKVYKNTLVKKALEDQETDYSEFDDVLKGFSGIMFSPEAGNVPAKLLKDFYKKNGKLEKPVLKAASIDQALYIGANQLDALTSVKSKQELIADVVALLQSPMKTVLSGLTGSGQKIVGILKTLSEKES</sequence>
<comment type="function">
    <text evidence="1 6">Forms part of the ribosomal stalk, playing a central role in the interaction of the ribosome with GTP-bound translation factors.</text>
</comment>
<evidence type="ECO:0000256" key="3">
    <source>
        <dbReference type="ARBA" id="ARBA00022980"/>
    </source>
</evidence>
<evidence type="ECO:0000313" key="8">
    <source>
        <dbReference type="Proteomes" id="UP000198510"/>
    </source>
</evidence>
<keyword evidence="6" id="KW-0699">rRNA-binding</keyword>
<dbReference type="EMBL" id="FNFO01000010">
    <property type="protein sequence ID" value="SDM07380.1"/>
    <property type="molecule type" value="Genomic_DNA"/>
</dbReference>
<dbReference type="GO" id="GO:0006412">
    <property type="term" value="P:translation"/>
    <property type="evidence" value="ECO:0007669"/>
    <property type="project" value="UniProtKB-UniRule"/>
</dbReference>
<comment type="subunit">
    <text evidence="6">Part of the ribosomal stalk of the 50S ribosomal subunit. The N-terminus interacts with L11 and the large rRNA to form the base of the stalk. The C-terminus forms an elongated spine to which L12 dimers bind in a sequential fashion forming a multimeric L10(L12)X complex.</text>
</comment>
<dbReference type="OrthoDB" id="1523686at2"/>
<evidence type="ECO:0000256" key="2">
    <source>
        <dbReference type="ARBA" id="ARBA00008889"/>
    </source>
</evidence>
<dbReference type="InterPro" id="IPR047865">
    <property type="entry name" value="Ribosomal_uL10_bac_type"/>
</dbReference>
<name>A0A1G9Q8U6_9BACT</name>
<dbReference type="AlphaFoldDB" id="A0A1G9Q8U6"/>
<dbReference type="InterPro" id="IPR043141">
    <property type="entry name" value="Ribosomal_uL10-like_sf"/>
</dbReference>
<dbReference type="GO" id="GO:0015934">
    <property type="term" value="C:large ribosomal subunit"/>
    <property type="evidence" value="ECO:0007669"/>
    <property type="project" value="InterPro"/>
</dbReference>
<keyword evidence="6" id="KW-0694">RNA-binding</keyword>
<dbReference type="RefSeq" id="WP_089686087.1">
    <property type="nucleotide sequence ID" value="NZ_FNFO01000010.1"/>
</dbReference>
<evidence type="ECO:0000256" key="4">
    <source>
        <dbReference type="ARBA" id="ARBA00023274"/>
    </source>
</evidence>
<evidence type="ECO:0000256" key="5">
    <source>
        <dbReference type="ARBA" id="ARBA00035202"/>
    </source>
</evidence>
<evidence type="ECO:0000256" key="6">
    <source>
        <dbReference type="HAMAP-Rule" id="MF_00362"/>
    </source>
</evidence>
<dbReference type="CDD" id="cd05797">
    <property type="entry name" value="Ribosomal_L10"/>
    <property type="match status" value="1"/>
</dbReference>
<proteinExistence type="inferred from homology"/>
<dbReference type="SUPFAM" id="SSF160369">
    <property type="entry name" value="Ribosomal protein L10-like"/>
    <property type="match status" value="1"/>
</dbReference>
<evidence type="ECO:0000256" key="1">
    <source>
        <dbReference type="ARBA" id="ARBA00002633"/>
    </source>
</evidence>
<dbReference type="Pfam" id="PF00466">
    <property type="entry name" value="Ribosomal_L10"/>
    <property type="match status" value="1"/>
</dbReference>